<dbReference type="AlphaFoldDB" id="A0A4R1RGY1"/>
<evidence type="ECO:0000256" key="6">
    <source>
        <dbReference type="ARBA" id="ARBA00022759"/>
    </source>
</evidence>
<reference evidence="10 11" key="1">
    <citation type="submission" date="2019-03" db="EMBL/GenBank/DDBJ databases">
        <title>Genomic Encyclopedia of Type Strains, Phase IV (KMG-IV): sequencing the most valuable type-strain genomes for metagenomic binning, comparative biology and taxonomic classification.</title>
        <authorList>
            <person name="Goeker M."/>
        </authorList>
    </citation>
    <scope>NUCLEOTIDE SEQUENCE [LARGE SCALE GENOMIC DNA]</scope>
    <source>
        <strain evidence="10 11">LX-B</strain>
    </source>
</reference>
<comment type="cofactor">
    <cofactor evidence="9">
        <name>Zn(2+)</name>
        <dbReference type="ChEBI" id="CHEBI:29105"/>
    </cofactor>
    <text evidence="9">Binds 1 zinc ion.</text>
</comment>
<proteinExistence type="inferred from homology"/>
<evidence type="ECO:0000313" key="11">
    <source>
        <dbReference type="Proteomes" id="UP000295008"/>
    </source>
</evidence>
<dbReference type="PANTHER" id="PTHR46986">
    <property type="entry name" value="ENDORIBONUCLEASE YBEY, CHLOROPLASTIC"/>
    <property type="match status" value="1"/>
</dbReference>
<evidence type="ECO:0000256" key="4">
    <source>
        <dbReference type="ARBA" id="ARBA00022722"/>
    </source>
</evidence>
<keyword evidence="2 9" id="KW-0690">Ribosome biogenesis</keyword>
<dbReference type="HAMAP" id="MF_00009">
    <property type="entry name" value="Endoribonucl_YbeY"/>
    <property type="match status" value="1"/>
</dbReference>
<sequence>MPTLVNDIQQTLPVDEAQLDLLISVLDFGLESHGKPQAEVSVILADNPYIHELNLQYRGVDRPTDVLSFAIAETVAEDQPPQMPEDAPELLGDIFISVEKAKEQAAEYGHSFERELCYLAVHGLLHLLGFDHQTPEETVRMRENEEAILRQHDLGRKPL</sequence>
<keyword evidence="7 9" id="KW-0378">Hydrolase</keyword>
<protein>
    <recommendedName>
        <fullName evidence="9">Endoribonuclease YbeY</fullName>
        <ecNumber evidence="9">3.1.-.-</ecNumber>
    </recommendedName>
</protein>
<keyword evidence="4 9" id="KW-0540">Nuclease</keyword>
<keyword evidence="6 9" id="KW-0255">Endonuclease</keyword>
<comment type="subcellular location">
    <subcellularLocation>
        <location evidence="9">Cytoplasm</location>
    </subcellularLocation>
</comment>
<keyword evidence="5 9" id="KW-0479">Metal-binding</keyword>
<evidence type="ECO:0000313" key="10">
    <source>
        <dbReference type="EMBL" id="TCL65293.1"/>
    </source>
</evidence>
<feature type="binding site" evidence="9">
    <location>
        <position position="122"/>
    </location>
    <ligand>
        <name>Zn(2+)</name>
        <dbReference type="ChEBI" id="CHEBI:29105"/>
        <note>catalytic</note>
    </ligand>
</feature>
<name>A0A4R1RGY1_HYDET</name>
<keyword evidence="9" id="KW-0963">Cytoplasm</keyword>
<comment type="caution">
    <text evidence="10">The sequence shown here is derived from an EMBL/GenBank/DDBJ whole genome shotgun (WGS) entry which is preliminary data.</text>
</comment>
<comment type="function">
    <text evidence="9">Single strand-specific metallo-endoribonuclease involved in late-stage 70S ribosome quality control and in maturation of the 3' terminus of the 16S rRNA.</text>
</comment>
<comment type="similarity">
    <text evidence="1 9">Belongs to the endoribonuclease YbeY family.</text>
</comment>
<evidence type="ECO:0000256" key="7">
    <source>
        <dbReference type="ARBA" id="ARBA00022801"/>
    </source>
</evidence>
<dbReference type="PANTHER" id="PTHR46986:SF1">
    <property type="entry name" value="ENDORIBONUCLEASE YBEY, CHLOROPLASTIC"/>
    <property type="match status" value="1"/>
</dbReference>
<dbReference type="Gene3D" id="3.40.390.30">
    <property type="entry name" value="Metalloproteases ('zincins'), catalytic domain"/>
    <property type="match status" value="1"/>
</dbReference>
<dbReference type="InterPro" id="IPR002036">
    <property type="entry name" value="YbeY"/>
</dbReference>
<keyword evidence="8 9" id="KW-0862">Zinc</keyword>
<dbReference type="InterPro" id="IPR020549">
    <property type="entry name" value="YbeY_CS"/>
</dbReference>
<dbReference type="EC" id="3.1.-.-" evidence="9"/>
<organism evidence="10 11">
    <name type="scientific">Hydrogenispora ethanolica</name>
    <dbReference type="NCBI Taxonomy" id="1082276"/>
    <lineage>
        <taxon>Bacteria</taxon>
        <taxon>Bacillati</taxon>
        <taxon>Bacillota</taxon>
        <taxon>Hydrogenispora</taxon>
    </lineage>
</organism>
<dbReference type="EMBL" id="SLUN01000017">
    <property type="protein sequence ID" value="TCL65293.1"/>
    <property type="molecule type" value="Genomic_DNA"/>
</dbReference>
<dbReference type="Proteomes" id="UP000295008">
    <property type="component" value="Unassembled WGS sequence"/>
</dbReference>
<dbReference type="Pfam" id="PF02130">
    <property type="entry name" value="YbeY"/>
    <property type="match status" value="1"/>
</dbReference>
<evidence type="ECO:0000256" key="2">
    <source>
        <dbReference type="ARBA" id="ARBA00022517"/>
    </source>
</evidence>
<dbReference type="SUPFAM" id="SSF55486">
    <property type="entry name" value="Metalloproteases ('zincins'), catalytic domain"/>
    <property type="match status" value="1"/>
</dbReference>
<dbReference type="GO" id="GO:0006364">
    <property type="term" value="P:rRNA processing"/>
    <property type="evidence" value="ECO:0007669"/>
    <property type="project" value="UniProtKB-UniRule"/>
</dbReference>
<dbReference type="GO" id="GO:0004222">
    <property type="term" value="F:metalloendopeptidase activity"/>
    <property type="evidence" value="ECO:0007669"/>
    <property type="project" value="InterPro"/>
</dbReference>
<evidence type="ECO:0000256" key="8">
    <source>
        <dbReference type="ARBA" id="ARBA00022833"/>
    </source>
</evidence>
<dbReference type="GO" id="GO:0005737">
    <property type="term" value="C:cytoplasm"/>
    <property type="evidence" value="ECO:0007669"/>
    <property type="project" value="UniProtKB-SubCell"/>
</dbReference>
<dbReference type="RefSeq" id="WP_132014967.1">
    <property type="nucleotide sequence ID" value="NZ_SLUN01000017.1"/>
</dbReference>
<accession>A0A4R1RGY1</accession>
<gene>
    <name evidence="9" type="primary">ybeY</name>
    <name evidence="10" type="ORF">EDC14_101741</name>
</gene>
<keyword evidence="11" id="KW-1185">Reference proteome</keyword>
<dbReference type="PROSITE" id="PS01306">
    <property type="entry name" value="UPF0054"/>
    <property type="match status" value="1"/>
</dbReference>
<feature type="binding site" evidence="9">
    <location>
        <position position="126"/>
    </location>
    <ligand>
        <name>Zn(2+)</name>
        <dbReference type="ChEBI" id="CHEBI:29105"/>
        <note>catalytic</note>
    </ligand>
</feature>
<dbReference type="InterPro" id="IPR023091">
    <property type="entry name" value="MetalPrtase_cat_dom_sf_prd"/>
</dbReference>
<dbReference type="GO" id="GO:0008270">
    <property type="term" value="F:zinc ion binding"/>
    <property type="evidence" value="ECO:0007669"/>
    <property type="project" value="UniProtKB-UniRule"/>
</dbReference>
<evidence type="ECO:0000256" key="9">
    <source>
        <dbReference type="HAMAP-Rule" id="MF_00009"/>
    </source>
</evidence>
<evidence type="ECO:0000256" key="1">
    <source>
        <dbReference type="ARBA" id="ARBA00010875"/>
    </source>
</evidence>
<feature type="binding site" evidence="9">
    <location>
        <position position="132"/>
    </location>
    <ligand>
        <name>Zn(2+)</name>
        <dbReference type="ChEBI" id="CHEBI:29105"/>
        <note>catalytic</note>
    </ligand>
</feature>
<dbReference type="GO" id="GO:0004521">
    <property type="term" value="F:RNA endonuclease activity"/>
    <property type="evidence" value="ECO:0007669"/>
    <property type="project" value="UniProtKB-UniRule"/>
</dbReference>
<evidence type="ECO:0000256" key="3">
    <source>
        <dbReference type="ARBA" id="ARBA00022552"/>
    </source>
</evidence>
<dbReference type="NCBIfam" id="TIGR00043">
    <property type="entry name" value="rRNA maturation RNase YbeY"/>
    <property type="match status" value="1"/>
</dbReference>
<evidence type="ECO:0000256" key="5">
    <source>
        <dbReference type="ARBA" id="ARBA00022723"/>
    </source>
</evidence>
<dbReference type="OrthoDB" id="9807740at2"/>
<keyword evidence="3 9" id="KW-0698">rRNA processing</keyword>